<dbReference type="NCBIfam" id="NF009327">
    <property type="entry name" value="PRK12684.1"/>
    <property type="match status" value="1"/>
</dbReference>
<name>A0A2T0XD69_9BURK</name>
<protein>
    <submittedName>
        <fullName evidence="6">LysR family cys regulon transcriptional activator</fullName>
    </submittedName>
</protein>
<dbReference type="InterPro" id="IPR036390">
    <property type="entry name" value="WH_DNA-bd_sf"/>
</dbReference>
<keyword evidence="4" id="KW-0804">Transcription</keyword>
<dbReference type="CDD" id="cd08413">
    <property type="entry name" value="PBP2_CysB_like"/>
    <property type="match status" value="1"/>
</dbReference>
<dbReference type="RefSeq" id="WP_106228508.1">
    <property type="nucleotide sequence ID" value="NZ_PVTV01000016.1"/>
</dbReference>
<dbReference type="InterPro" id="IPR005119">
    <property type="entry name" value="LysR_subst-bd"/>
</dbReference>
<sequence>MNFQQLRSVRETIRCNFNLTDVAEVLHTSQPGVSRQIRELEEELGFELFIRSGKRLTGLTVPGEHVLPIIENILLSAANLKTAGQDLDQSQHGMLSIAATHSQARYALPLAVEAFRAKYPNVSLHLHQGSPRQVAEMLLSGDADVGVATEALDHYDELVVMPSYQWAHSIIVPPGHPLLENKLDVERLAEFPLITYENGFTGRTKINQAFSSKNLSPNIVLSAMDADVIKTYVQLGLGVGVVASIAYDPERDQSLRAIDAGHIFGINQTKVAVLKNNYLRGYTYSFIEAFFPALNRETVEKAQVEKGGFSTQF</sequence>
<dbReference type="SUPFAM" id="SSF46785">
    <property type="entry name" value="Winged helix' DNA-binding domain"/>
    <property type="match status" value="1"/>
</dbReference>
<evidence type="ECO:0000256" key="3">
    <source>
        <dbReference type="ARBA" id="ARBA00023125"/>
    </source>
</evidence>
<dbReference type="GO" id="GO:0000976">
    <property type="term" value="F:transcription cis-regulatory region binding"/>
    <property type="evidence" value="ECO:0007669"/>
    <property type="project" value="TreeGrafter"/>
</dbReference>
<dbReference type="SUPFAM" id="SSF53850">
    <property type="entry name" value="Periplasmic binding protein-like II"/>
    <property type="match status" value="1"/>
</dbReference>
<keyword evidence="3" id="KW-0238">DNA-binding</keyword>
<dbReference type="InterPro" id="IPR000847">
    <property type="entry name" value="LysR_HTH_N"/>
</dbReference>
<dbReference type="Pfam" id="PF03466">
    <property type="entry name" value="LysR_substrate"/>
    <property type="match status" value="1"/>
</dbReference>
<evidence type="ECO:0000313" key="6">
    <source>
        <dbReference type="EMBL" id="PRY96850.1"/>
    </source>
</evidence>
<evidence type="ECO:0000256" key="2">
    <source>
        <dbReference type="ARBA" id="ARBA00023015"/>
    </source>
</evidence>
<keyword evidence="7" id="KW-1185">Reference proteome</keyword>
<evidence type="ECO:0000259" key="5">
    <source>
        <dbReference type="PROSITE" id="PS50931"/>
    </source>
</evidence>
<evidence type="ECO:0000313" key="7">
    <source>
        <dbReference type="Proteomes" id="UP000238308"/>
    </source>
</evidence>
<dbReference type="Pfam" id="PF00126">
    <property type="entry name" value="HTH_1"/>
    <property type="match status" value="1"/>
</dbReference>
<organism evidence="6 7">
    <name type="scientific">Jezberella montanilacus</name>
    <dbReference type="NCBI Taxonomy" id="323426"/>
    <lineage>
        <taxon>Bacteria</taxon>
        <taxon>Pseudomonadati</taxon>
        <taxon>Pseudomonadota</taxon>
        <taxon>Betaproteobacteria</taxon>
        <taxon>Burkholderiales</taxon>
        <taxon>Alcaligenaceae</taxon>
        <taxon>Jezberella</taxon>
    </lineage>
</organism>
<dbReference type="OrthoDB" id="5297026at2"/>
<proteinExistence type="inferred from homology"/>
<dbReference type="PANTHER" id="PTHR30126:SF6">
    <property type="entry name" value="HTH-TYPE TRANSCRIPTIONAL REGULATOR CYSB-RELATED"/>
    <property type="match status" value="1"/>
</dbReference>
<evidence type="ECO:0000256" key="1">
    <source>
        <dbReference type="ARBA" id="ARBA00009437"/>
    </source>
</evidence>
<keyword evidence="2" id="KW-0805">Transcription regulation</keyword>
<dbReference type="PANTHER" id="PTHR30126">
    <property type="entry name" value="HTH-TYPE TRANSCRIPTIONAL REGULATOR"/>
    <property type="match status" value="1"/>
</dbReference>
<dbReference type="GO" id="GO:0019344">
    <property type="term" value="P:cysteine biosynthetic process"/>
    <property type="evidence" value="ECO:0007669"/>
    <property type="project" value="TreeGrafter"/>
</dbReference>
<dbReference type="Proteomes" id="UP000238308">
    <property type="component" value="Unassembled WGS sequence"/>
</dbReference>
<dbReference type="InterPro" id="IPR037423">
    <property type="entry name" value="CysB_PBP2"/>
</dbReference>
<evidence type="ECO:0000256" key="4">
    <source>
        <dbReference type="ARBA" id="ARBA00023163"/>
    </source>
</evidence>
<dbReference type="AlphaFoldDB" id="A0A2T0XD69"/>
<comment type="caution">
    <text evidence="6">The sequence shown here is derived from an EMBL/GenBank/DDBJ whole genome shotgun (WGS) entry which is preliminary data.</text>
</comment>
<dbReference type="PROSITE" id="PS50931">
    <property type="entry name" value="HTH_LYSR"/>
    <property type="match status" value="1"/>
</dbReference>
<dbReference type="PRINTS" id="PR00039">
    <property type="entry name" value="HTHLYSR"/>
</dbReference>
<reference evidence="6 7" key="1">
    <citation type="submission" date="2018-03" db="EMBL/GenBank/DDBJ databases">
        <title>Genomic Encyclopedia of Type Strains, Phase III (KMG-III): the genomes of soil and plant-associated and newly described type strains.</title>
        <authorList>
            <person name="Whitman W."/>
        </authorList>
    </citation>
    <scope>NUCLEOTIDE SEQUENCE [LARGE SCALE GENOMIC DNA]</scope>
    <source>
        <strain evidence="6 7">MWH-P2sevCIIIb</strain>
    </source>
</reference>
<comment type="similarity">
    <text evidence="1">Belongs to the LysR transcriptional regulatory family.</text>
</comment>
<gene>
    <name evidence="6" type="ORF">BCM14_2606</name>
</gene>
<dbReference type="Gene3D" id="3.40.190.10">
    <property type="entry name" value="Periplasmic binding protein-like II"/>
    <property type="match status" value="2"/>
</dbReference>
<dbReference type="GO" id="GO:0003700">
    <property type="term" value="F:DNA-binding transcription factor activity"/>
    <property type="evidence" value="ECO:0007669"/>
    <property type="project" value="InterPro"/>
</dbReference>
<dbReference type="InterPro" id="IPR036388">
    <property type="entry name" value="WH-like_DNA-bd_sf"/>
</dbReference>
<dbReference type="EMBL" id="PVTV01000016">
    <property type="protein sequence ID" value="PRY96850.1"/>
    <property type="molecule type" value="Genomic_DNA"/>
</dbReference>
<dbReference type="Gene3D" id="1.10.10.10">
    <property type="entry name" value="Winged helix-like DNA-binding domain superfamily/Winged helix DNA-binding domain"/>
    <property type="match status" value="1"/>
</dbReference>
<feature type="domain" description="HTH lysR-type" evidence="5">
    <location>
        <begin position="1"/>
        <end position="59"/>
    </location>
</feature>
<accession>A0A2T0XD69</accession>